<name>A0A0C9WHU3_9AGAR</name>
<feature type="chain" id="PRO_5002205368" description="CxC5 like cysteine cluster associated with KDZ domain-containing protein" evidence="1">
    <location>
        <begin position="20"/>
        <end position="418"/>
    </location>
</feature>
<protein>
    <recommendedName>
        <fullName evidence="2">CxC5 like cysteine cluster associated with KDZ domain-containing protein</fullName>
    </recommendedName>
</protein>
<feature type="domain" description="CxC5 like cysteine cluster associated with KDZ" evidence="2">
    <location>
        <begin position="109"/>
        <end position="198"/>
    </location>
</feature>
<keyword evidence="1" id="KW-0732">Signal</keyword>
<sequence length="418" mass="47694">MNFLVLSTILIEHPCIAGAFTIQDLTKFIDLVSLLKPTLSLLQLPHQLGPPEHHPIHVHDFLKVSLDLDDDLLKLAWLKLCHVAWEEPYSEELVQKLGAKYIQLFLDHGYCQGVDFGPVPGHATSMYCRSCNTRYYANYYVHDNASKRTYYSSLEFEFFHIAQHVFIERRTCELFSTVMVMAWSYRTSATNCARIYNDGLANNILTPSLPAAFSKILVLDVDDVWSALFLYWLLTDCAEQGAMLQLEHNSPSQYTHLLPALQNRNARMVGPGQEEWNHACDLCCWVNTTLDGSQTYIQSVVVDGVTLGHPCCGVHDSGHQTCVSPSHQRLEDYLNKLHKAMFQLKHRLVNLKIIQPDERSETGKIHLPMKRLRLIRMACVMESQTPAIRFHLRGTKWCSDIPNALISDESFTSWCDLA</sequence>
<dbReference type="STRING" id="1095629.A0A0C9WHU3"/>
<evidence type="ECO:0000256" key="1">
    <source>
        <dbReference type="SAM" id="SignalP"/>
    </source>
</evidence>
<reference evidence="3 4" key="1">
    <citation type="submission" date="2014-04" db="EMBL/GenBank/DDBJ databases">
        <authorList>
            <consortium name="DOE Joint Genome Institute"/>
            <person name="Kuo A."/>
            <person name="Kohler A."/>
            <person name="Nagy L.G."/>
            <person name="Floudas D."/>
            <person name="Copeland A."/>
            <person name="Barry K.W."/>
            <person name="Cichocki N."/>
            <person name="Veneault-Fourrey C."/>
            <person name="LaButti K."/>
            <person name="Lindquist E.A."/>
            <person name="Lipzen A."/>
            <person name="Lundell T."/>
            <person name="Morin E."/>
            <person name="Murat C."/>
            <person name="Sun H."/>
            <person name="Tunlid A."/>
            <person name="Henrissat B."/>
            <person name="Grigoriev I.V."/>
            <person name="Hibbett D.S."/>
            <person name="Martin F."/>
            <person name="Nordberg H.P."/>
            <person name="Cantor M.N."/>
            <person name="Hua S.X."/>
        </authorList>
    </citation>
    <scope>NUCLEOTIDE SEQUENCE [LARGE SCALE GENOMIC DNA]</scope>
    <source>
        <strain evidence="3 4">LaAM-08-1</strain>
    </source>
</reference>
<feature type="signal peptide" evidence="1">
    <location>
        <begin position="1"/>
        <end position="19"/>
    </location>
</feature>
<dbReference type="OrthoDB" id="2501483at2759"/>
<dbReference type="Proteomes" id="UP000054477">
    <property type="component" value="Unassembled WGS sequence"/>
</dbReference>
<proteinExistence type="predicted"/>
<evidence type="ECO:0000259" key="2">
    <source>
        <dbReference type="Pfam" id="PF18718"/>
    </source>
</evidence>
<dbReference type="InterPro" id="IPR041539">
    <property type="entry name" value="CxC5"/>
</dbReference>
<dbReference type="HOGENOM" id="CLU_657334_0_0_1"/>
<keyword evidence="4" id="KW-1185">Reference proteome</keyword>
<dbReference type="EMBL" id="KN838967">
    <property type="protein sequence ID" value="KIJ91794.1"/>
    <property type="molecule type" value="Genomic_DNA"/>
</dbReference>
<dbReference type="AlphaFoldDB" id="A0A0C9WHU3"/>
<evidence type="ECO:0000313" key="3">
    <source>
        <dbReference type="EMBL" id="KIJ91794.1"/>
    </source>
</evidence>
<gene>
    <name evidence="3" type="ORF">K443DRAFT_126143</name>
</gene>
<dbReference type="Pfam" id="PF18718">
    <property type="entry name" value="CxC5"/>
    <property type="match status" value="1"/>
</dbReference>
<reference evidence="4" key="2">
    <citation type="submission" date="2015-01" db="EMBL/GenBank/DDBJ databases">
        <title>Evolutionary Origins and Diversification of the Mycorrhizal Mutualists.</title>
        <authorList>
            <consortium name="DOE Joint Genome Institute"/>
            <consortium name="Mycorrhizal Genomics Consortium"/>
            <person name="Kohler A."/>
            <person name="Kuo A."/>
            <person name="Nagy L.G."/>
            <person name="Floudas D."/>
            <person name="Copeland A."/>
            <person name="Barry K.W."/>
            <person name="Cichocki N."/>
            <person name="Veneault-Fourrey C."/>
            <person name="LaButti K."/>
            <person name="Lindquist E.A."/>
            <person name="Lipzen A."/>
            <person name="Lundell T."/>
            <person name="Morin E."/>
            <person name="Murat C."/>
            <person name="Riley R."/>
            <person name="Ohm R."/>
            <person name="Sun H."/>
            <person name="Tunlid A."/>
            <person name="Henrissat B."/>
            <person name="Grigoriev I.V."/>
            <person name="Hibbett D.S."/>
            <person name="Martin F."/>
        </authorList>
    </citation>
    <scope>NUCLEOTIDE SEQUENCE [LARGE SCALE GENOMIC DNA]</scope>
    <source>
        <strain evidence="4">LaAM-08-1</strain>
    </source>
</reference>
<evidence type="ECO:0000313" key="4">
    <source>
        <dbReference type="Proteomes" id="UP000054477"/>
    </source>
</evidence>
<organism evidence="3 4">
    <name type="scientific">Laccaria amethystina LaAM-08-1</name>
    <dbReference type="NCBI Taxonomy" id="1095629"/>
    <lineage>
        <taxon>Eukaryota</taxon>
        <taxon>Fungi</taxon>
        <taxon>Dikarya</taxon>
        <taxon>Basidiomycota</taxon>
        <taxon>Agaricomycotina</taxon>
        <taxon>Agaricomycetes</taxon>
        <taxon>Agaricomycetidae</taxon>
        <taxon>Agaricales</taxon>
        <taxon>Agaricineae</taxon>
        <taxon>Hydnangiaceae</taxon>
        <taxon>Laccaria</taxon>
    </lineage>
</organism>
<accession>A0A0C9WHU3</accession>